<organism evidence="2 3">
    <name type="scientific">Metallumcola ferriviriculae</name>
    <dbReference type="NCBI Taxonomy" id="3039180"/>
    <lineage>
        <taxon>Bacteria</taxon>
        <taxon>Bacillati</taxon>
        <taxon>Bacillota</taxon>
        <taxon>Clostridia</taxon>
        <taxon>Neomoorellales</taxon>
        <taxon>Desulfitibacteraceae</taxon>
        <taxon>Metallumcola</taxon>
    </lineage>
</organism>
<dbReference type="KEGG" id="dbc:MFMK1_000929"/>
<name>A0AAU0UPL6_9FIRM</name>
<proteinExistence type="predicted"/>
<gene>
    <name evidence="2" type="ORF">MFMK1_000929</name>
</gene>
<keyword evidence="3" id="KW-1185">Reference proteome</keyword>
<evidence type="ECO:0008006" key="4">
    <source>
        <dbReference type="Google" id="ProtNLM"/>
    </source>
</evidence>
<feature type="region of interest" description="Disordered" evidence="1">
    <location>
        <begin position="120"/>
        <end position="155"/>
    </location>
</feature>
<dbReference type="PANTHER" id="PTHR39338:SF7">
    <property type="entry name" value="BLL6692 PROTEIN"/>
    <property type="match status" value="1"/>
</dbReference>
<feature type="compositionally biased region" description="Basic and acidic residues" evidence="1">
    <location>
        <begin position="120"/>
        <end position="130"/>
    </location>
</feature>
<protein>
    <recommendedName>
        <fullName evidence="4">VWA containing CoxE family protein</fullName>
    </recommendedName>
</protein>
<reference evidence="2 3" key="1">
    <citation type="submission" date="2023-04" db="EMBL/GenBank/DDBJ databases">
        <authorList>
            <person name="Hsu D."/>
        </authorList>
    </citation>
    <scope>NUCLEOTIDE SEQUENCE [LARGE SCALE GENOMIC DNA]</scope>
    <source>
        <strain evidence="2 3">MK1</strain>
    </source>
</reference>
<dbReference type="EMBL" id="CP121694">
    <property type="protein sequence ID" value="WRO21133.1"/>
    <property type="molecule type" value="Genomic_DNA"/>
</dbReference>
<dbReference type="Proteomes" id="UP001329915">
    <property type="component" value="Chromosome"/>
</dbReference>
<accession>A0AAU0UPL6</accession>
<evidence type="ECO:0000313" key="3">
    <source>
        <dbReference type="Proteomes" id="UP001329915"/>
    </source>
</evidence>
<dbReference type="AlphaFoldDB" id="A0AAU0UPL6"/>
<sequence length="413" mass="47502">MMFTRFFFDLRREGIPVTLTEWYTLMEALALGLAGSSLTNFYSLARSILVKNEAYFDKYDQVFISYFEGIESMEEIAEEVLKWLDNPFPPLELTEEEKDTLARQLKSYDLEELKRQFQERMKEQEEEHHGGNHWVGTGGTSPFGHSGYHPAGVRVGGQARNRSAVKIAAERRFREYRTDVALGVRQFQAALKELRLLSSRNQGPKDQLNLEETIEATADNAGYLRLIFERERKNKIKVLLLMDVGGSMYYHAQVCNQLFTAVNRMTHFSDLQVYYFHNTIYQNVYRTPACSDEESVSTAYLLKTFLSEYRLFIVGDACMAPSELSMPGGVIWWGEYNKEASIIWLQRLKKHFTYSVWLNPVASKAWDTVHGSYTLNMVRSIFPMFELTVQGLSQASKALMQVKAPTARKPGVV</sequence>
<evidence type="ECO:0000313" key="2">
    <source>
        <dbReference type="EMBL" id="WRO21133.1"/>
    </source>
</evidence>
<evidence type="ECO:0000256" key="1">
    <source>
        <dbReference type="SAM" id="MobiDB-lite"/>
    </source>
</evidence>
<dbReference type="PANTHER" id="PTHR39338">
    <property type="entry name" value="BLL5662 PROTEIN-RELATED"/>
    <property type="match status" value="1"/>
</dbReference>